<sequence length="447" mass="48088">MTIYWKRSRITKVLADAARVGSFSEAEARLDSIQLDVVVGDDQLGTPAGQAAALTAVATARKCFGRVTIVAEKDAPLITALPLGKTLLKAARRLGARVATKSRTRATHTIRIGNGPPVPAGWNVSCWWDRWLAGTRAFDDGPGDSRLALAGVFAGALAVRQVFACVVANRIVPPRDATVSLWTPWERVDIGANGPERFDVPDKLWLLGLGHLGQAFVWNICLLGGSGDRFAVLQDDQKIGVENEATSLLVLPNGRQIGKRKTKVAAPWLEASGWQTQLVERRHFGDVAIKEEDPPYLLSGLDRLEPRLTLARHGFPYMLDAGIGHGPGDFEGIQIRTIAKGQAIDGLWDRPNTDESAPKSLLSRQVYLELERHVGQCGTVEFAEASVGVPFVGAATGALVIAQVIRLASLQASPSFLQVELGAPEMTTIGGFARSPVTNLGSFSMRL</sequence>
<dbReference type="Proteomes" id="UP001432046">
    <property type="component" value="Chromosome"/>
</dbReference>
<gene>
    <name evidence="1" type="ORF">WDK88_11735</name>
</gene>
<dbReference type="RefSeq" id="WP_338834559.1">
    <property type="nucleotide sequence ID" value="NZ_CP147711.1"/>
</dbReference>
<name>A0ABZ2P529_9BRAD</name>
<evidence type="ECO:0000313" key="2">
    <source>
        <dbReference type="Proteomes" id="UP001432046"/>
    </source>
</evidence>
<reference evidence="1" key="1">
    <citation type="journal article" date="2021" name="Int. J. Syst. Evol. Microbiol.">
        <title>Bradyrhizobium septentrionale sp. nov. (sv. septentrionale) and Bradyrhizobium quebecense sp. nov. (sv. septentrionale) associated with legumes native to Canada possess rearranged symbiosis genes and numerous insertion sequences.</title>
        <authorList>
            <person name="Bromfield E.S.P."/>
            <person name="Cloutier S."/>
        </authorList>
    </citation>
    <scope>NUCLEOTIDE SEQUENCE</scope>
    <source>
        <strain evidence="1">5S5</strain>
    </source>
</reference>
<keyword evidence="2" id="KW-1185">Reference proteome</keyword>
<proteinExistence type="predicted"/>
<evidence type="ECO:0008006" key="3">
    <source>
        <dbReference type="Google" id="ProtNLM"/>
    </source>
</evidence>
<reference evidence="1" key="2">
    <citation type="submission" date="2024-03" db="EMBL/GenBank/DDBJ databases">
        <authorList>
            <person name="Bromfield E.S.P."/>
            <person name="Cloutier S."/>
        </authorList>
    </citation>
    <scope>NUCLEOTIDE SEQUENCE</scope>
    <source>
        <strain evidence="1">5S5</strain>
    </source>
</reference>
<organism evidence="1 2">
    <name type="scientific">Bradyrhizobium septentrionale</name>
    <dbReference type="NCBI Taxonomy" id="1404411"/>
    <lineage>
        <taxon>Bacteria</taxon>
        <taxon>Pseudomonadati</taxon>
        <taxon>Pseudomonadota</taxon>
        <taxon>Alphaproteobacteria</taxon>
        <taxon>Hyphomicrobiales</taxon>
        <taxon>Nitrobacteraceae</taxon>
        <taxon>Bradyrhizobium</taxon>
    </lineage>
</organism>
<dbReference type="EMBL" id="CP147711">
    <property type="protein sequence ID" value="WXC82202.1"/>
    <property type="molecule type" value="Genomic_DNA"/>
</dbReference>
<protein>
    <recommendedName>
        <fullName evidence="3">THIF-type NAD/FAD binding fold domain-containing protein</fullName>
    </recommendedName>
</protein>
<accession>A0ABZ2P529</accession>
<evidence type="ECO:0000313" key="1">
    <source>
        <dbReference type="EMBL" id="WXC82202.1"/>
    </source>
</evidence>